<feature type="region of interest" description="Disordered" evidence="4">
    <location>
        <begin position="1"/>
        <end position="21"/>
    </location>
</feature>
<dbReference type="Pfam" id="PF00392">
    <property type="entry name" value="GntR"/>
    <property type="match status" value="1"/>
</dbReference>
<gene>
    <name evidence="6" type="ORF">ICN73_25125</name>
</gene>
<dbReference type="Proteomes" id="UP000593847">
    <property type="component" value="Chromosome"/>
</dbReference>
<dbReference type="SMART" id="SM00895">
    <property type="entry name" value="FCD"/>
    <property type="match status" value="1"/>
</dbReference>
<sequence>MTAQRHEHHANYSIGSSSESVIPSPALLTTSLDPENMVANSLDSFIVPDKHRHKTAMDYVVESLREGILSGAIAEGTALRQEELASKFGLSRMPIRDAIRQLEAEGLVTYEVHKGASVAIMTIEDIVEIYDMRIMAECTALDFGFDNIVENDLAQMYELISAMEHATDPHHLSELNEKFHHFLYSKAKRPRLLALIKSLHDSVDRHLRFLLTNLDYHKKSQQDHKSILSACAKGDREAAKQFLAEHLAEGRDAIVTFLEKRRRQDVS</sequence>
<dbReference type="SMART" id="SM00345">
    <property type="entry name" value="HTH_GNTR"/>
    <property type="match status" value="1"/>
</dbReference>
<accession>A0A7L9GFE1</accession>
<keyword evidence="2" id="KW-0238">DNA-binding</keyword>
<evidence type="ECO:0000313" key="7">
    <source>
        <dbReference type="Proteomes" id="UP000593847"/>
    </source>
</evidence>
<evidence type="ECO:0000256" key="2">
    <source>
        <dbReference type="ARBA" id="ARBA00023125"/>
    </source>
</evidence>
<evidence type="ECO:0000313" key="6">
    <source>
        <dbReference type="EMBL" id="QOJ91109.1"/>
    </source>
</evidence>
<dbReference type="KEGG" id="ptai:ICN73_25125"/>
<dbReference type="Gene3D" id="1.20.120.530">
    <property type="entry name" value="GntR ligand-binding domain-like"/>
    <property type="match status" value="1"/>
</dbReference>
<proteinExistence type="predicted"/>
<dbReference type="AlphaFoldDB" id="A0A7L9GFE1"/>
<evidence type="ECO:0000256" key="4">
    <source>
        <dbReference type="SAM" id="MobiDB-lite"/>
    </source>
</evidence>
<keyword evidence="1" id="KW-0805">Transcription regulation</keyword>
<dbReference type="InterPro" id="IPR000524">
    <property type="entry name" value="Tscrpt_reg_HTH_GntR"/>
</dbReference>
<evidence type="ECO:0000259" key="5">
    <source>
        <dbReference type="PROSITE" id="PS50949"/>
    </source>
</evidence>
<evidence type="ECO:0000256" key="3">
    <source>
        <dbReference type="ARBA" id="ARBA00023163"/>
    </source>
</evidence>
<reference evidence="6" key="1">
    <citation type="submission" date="2020-09" db="EMBL/GenBank/DDBJ databases">
        <title>Complete genome sequence of Pseudomonas taiwanensis CC, a plant growth-promoting and biotite-weathering strain.</title>
        <authorList>
            <person name="Cheng C."/>
        </authorList>
    </citation>
    <scope>NUCLEOTIDE SEQUENCE [LARGE SCALE GENOMIC DNA]</scope>
    <source>
        <strain evidence="6">WRS8</strain>
    </source>
</reference>
<keyword evidence="3" id="KW-0804">Transcription</keyword>
<dbReference type="InterPro" id="IPR036388">
    <property type="entry name" value="WH-like_DNA-bd_sf"/>
</dbReference>
<feature type="domain" description="HTH gntR-type" evidence="5">
    <location>
        <begin position="54"/>
        <end position="121"/>
    </location>
</feature>
<dbReference type="PRINTS" id="PR00035">
    <property type="entry name" value="HTHGNTR"/>
</dbReference>
<dbReference type="InterPro" id="IPR008920">
    <property type="entry name" value="TF_FadR/GntR_C"/>
</dbReference>
<dbReference type="CDD" id="cd07377">
    <property type="entry name" value="WHTH_GntR"/>
    <property type="match status" value="1"/>
</dbReference>
<dbReference type="InterPro" id="IPR036390">
    <property type="entry name" value="WH_DNA-bd_sf"/>
</dbReference>
<protein>
    <submittedName>
        <fullName evidence="6">GntR family transcriptional regulator</fullName>
    </submittedName>
</protein>
<dbReference type="GO" id="GO:0003700">
    <property type="term" value="F:DNA-binding transcription factor activity"/>
    <property type="evidence" value="ECO:0007669"/>
    <property type="project" value="InterPro"/>
</dbReference>
<name>A0A7L9GFE1_9PSED</name>
<organism evidence="6 7">
    <name type="scientific">Pseudomonas taiwanensis</name>
    <dbReference type="NCBI Taxonomy" id="470150"/>
    <lineage>
        <taxon>Bacteria</taxon>
        <taxon>Pseudomonadati</taxon>
        <taxon>Pseudomonadota</taxon>
        <taxon>Gammaproteobacteria</taxon>
        <taxon>Pseudomonadales</taxon>
        <taxon>Pseudomonadaceae</taxon>
        <taxon>Pseudomonas</taxon>
    </lineage>
</organism>
<dbReference type="PANTHER" id="PTHR43537">
    <property type="entry name" value="TRANSCRIPTIONAL REGULATOR, GNTR FAMILY"/>
    <property type="match status" value="1"/>
</dbReference>
<dbReference type="SUPFAM" id="SSF46785">
    <property type="entry name" value="Winged helix' DNA-binding domain"/>
    <property type="match status" value="1"/>
</dbReference>
<dbReference type="SUPFAM" id="SSF48008">
    <property type="entry name" value="GntR ligand-binding domain-like"/>
    <property type="match status" value="1"/>
</dbReference>
<dbReference type="PROSITE" id="PS50949">
    <property type="entry name" value="HTH_GNTR"/>
    <property type="match status" value="1"/>
</dbReference>
<dbReference type="Pfam" id="PF07729">
    <property type="entry name" value="FCD"/>
    <property type="match status" value="1"/>
</dbReference>
<dbReference type="PANTHER" id="PTHR43537:SF41">
    <property type="entry name" value="TRANSCRIPTIONAL REGULATORY PROTEIN"/>
    <property type="match status" value="1"/>
</dbReference>
<keyword evidence="7" id="KW-1185">Reference proteome</keyword>
<dbReference type="EMBL" id="CP062699">
    <property type="protein sequence ID" value="QOJ91109.1"/>
    <property type="molecule type" value="Genomic_DNA"/>
</dbReference>
<dbReference type="InterPro" id="IPR011711">
    <property type="entry name" value="GntR_C"/>
</dbReference>
<dbReference type="GO" id="GO:0003677">
    <property type="term" value="F:DNA binding"/>
    <property type="evidence" value="ECO:0007669"/>
    <property type="project" value="UniProtKB-KW"/>
</dbReference>
<evidence type="ECO:0000256" key="1">
    <source>
        <dbReference type="ARBA" id="ARBA00023015"/>
    </source>
</evidence>
<dbReference type="Gene3D" id="1.10.10.10">
    <property type="entry name" value="Winged helix-like DNA-binding domain superfamily/Winged helix DNA-binding domain"/>
    <property type="match status" value="1"/>
</dbReference>